<dbReference type="NCBIfam" id="NF000642">
    <property type="entry name" value="PRK00024.1"/>
    <property type="match status" value="1"/>
</dbReference>
<dbReference type="InterPro" id="IPR001405">
    <property type="entry name" value="UPF0758"/>
</dbReference>
<dbReference type="Gene3D" id="3.40.140.10">
    <property type="entry name" value="Cytidine Deaminase, domain 2"/>
    <property type="match status" value="1"/>
</dbReference>
<keyword evidence="5" id="KW-0862">Zinc</keyword>
<dbReference type="OrthoDB" id="9804482at2"/>
<evidence type="ECO:0000256" key="3">
    <source>
        <dbReference type="ARBA" id="ARBA00022723"/>
    </source>
</evidence>
<keyword evidence="10" id="KW-1185">Reference proteome</keyword>
<dbReference type="InterPro" id="IPR046778">
    <property type="entry name" value="UPF0758_N"/>
</dbReference>
<evidence type="ECO:0000256" key="1">
    <source>
        <dbReference type="ARBA" id="ARBA00010243"/>
    </source>
</evidence>
<dbReference type="Pfam" id="PF04002">
    <property type="entry name" value="RadC"/>
    <property type="match status" value="1"/>
</dbReference>
<dbReference type="AlphaFoldDB" id="A0A140DTI2"/>
<dbReference type="PANTHER" id="PTHR30471:SF3">
    <property type="entry name" value="UPF0758 PROTEIN YEES-RELATED"/>
    <property type="match status" value="1"/>
</dbReference>
<dbReference type="GeneID" id="78477625"/>
<gene>
    <name evidence="9" type="ORF">AALO17_08250</name>
</gene>
<proteinExistence type="inferred from homology"/>
<feature type="domain" description="MPN" evidence="8">
    <location>
        <begin position="97"/>
        <end position="223"/>
    </location>
</feature>
<dbReference type="NCBIfam" id="TIGR00608">
    <property type="entry name" value="radc"/>
    <property type="match status" value="1"/>
</dbReference>
<dbReference type="KEGG" id="fro:AALO17_08250"/>
<dbReference type="RefSeq" id="WP_067555759.1">
    <property type="nucleotide sequence ID" value="NZ_CAMTBT010000047.1"/>
</dbReference>
<dbReference type="InterPro" id="IPR037518">
    <property type="entry name" value="MPN"/>
</dbReference>
<evidence type="ECO:0000313" key="9">
    <source>
        <dbReference type="EMBL" id="AMK53959.1"/>
    </source>
</evidence>
<keyword evidence="2" id="KW-0645">Protease</keyword>
<dbReference type="InterPro" id="IPR025657">
    <property type="entry name" value="RadC_JAB"/>
</dbReference>
<organism evidence="9 10">
    <name type="scientific">Faecalibaculum rodentium</name>
    <dbReference type="NCBI Taxonomy" id="1702221"/>
    <lineage>
        <taxon>Bacteria</taxon>
        <taxon>Bacillati</taxon>
        <taxon>Bacillota</taxon>
        <taxon>Erysipelotrichia</taxon>
        <taxon>Erysipelotrichales</taxon>
        <taxon>Erysipelotrichaceae</taxon>
        <taxon>Faecalibaculum</taxon>
    </lineage>
</organism>
<dbReference type="CDD" id="cd08071">
    <property type="entry name" value="MPN_DUF2466"/>
    <property type="match status" value="1"/>
</dbReference>
<accession>A0A140DTI2</accession>
<keyword evidence="4" id="KW-0378">Hydrolase</keyword>
<evidence type="ECO:0000256" key="6">
    <source>
        <dbReference type="ARBA" id="ARBA00023049"/>
    </source>
</evidence>
<evidence type="ECO:0000259" key="8">
    <source>
        <dbReference type="PROSITE" id="PS50249"/>
    </source>
</evidence>
<dbReference type="EMBL" id="CP011391">
    <property type="protein sequence ID" value="AMK53959.1"/>
    <property type="molecule type" value="Genomic_DNA"/>
</dbReference>
<dbReference type="SUPFAM" id="SSF102712">
    <property type="entry name" value="JAB1/MPN domain"/>
    <property type="match status" value="1"/>
</dbReference>
<dbReference type="PANTHER" id="PTHR30471">
    <property type="entry name" value="DNA REPAIR PROTEIN RADC"/>
    <property type="match status" value="1"/>
</dbReference>
<sequence>MRVQEICAEQRPREKALQQGLRSLSDVELLALMLGSGTRNRPVMDLAADVLKATSNLADWESFTPASFMKIPGIREVKALHLAAAVDLVRRIKRARAFRSRPFVFNEVLEWCQLEFGFSSREHFAAVFLDTKGRILSSRVLSVGTQTESLVSIKGAFRAALEENAASVMFFHNHPSQDVSPSPQDIETTRGLEEAGCTMGIDVVDHIIVGGSDWFSMKLSGYMKGE</sequence>
<dbReference type="Proteomes" id="UP000069771">
    <property type="component" value="Chromosome"/>
</dbReference>
<dbReference type="GO" id="GO:0046872">
    <property type="term" value="F:metal ion binding"/>
    <property type="evidence" value="ECO:0007669"/>
    <property type="project" value="UniProtKB-KW"/>
</dbReference>
<dbReference type="GO" id="GO:0006508">
    <property type="term" value="P:proteolysis"/>
    <property type="evidence" value="ECO:0007669"/>
    <property type="project" value="UniProtKB-KW"/>
</dbReference>
<keyword evidence="6" id="KW-0482">Metalloprotease</keyword>
<name>A0A140DTI2_9FIRM</name>
<evidence type="ECO:0000256" key="7">
    <source>
        <dbReference type="RuleBase" id="RU003797"/>
    </source>
</evidence>
<protein>
    <recommendedName>
        <fullName evidence="8">MPN domain-containing protein</fullName>
    </recommendedName>
</protein>
<dbReference type="PROSITE" id="PS50249">
    <property type="entry name" value="MPN"/>
    <property type="match status" value="1"/>
</dbReference>
<reference evidence="9 10" key="1">
    <citation type="journal article" date="2016" name="Gut Pathog.">
        <title>Whole genome sequencing of "Faecalibaculum rodentium" ALO17, isolated from C57BL/6J laboratory mouse feces.</title>
        <authorList>
            <person name="Lim S."/>
            <person name="Chang D.H."/>
            <person name="Ahn S."/>
            <person name="Kim B.C."/>
        </authorList>
    </citation>
    <scope>NUCLEOTIDE SEQUENCE [LARGE SCALE GENOMIC DNA]</scope>
    <source>
        <strain evidence="9 10">Alo17</strain>
    </source>
</reference>
<dbReference type="GO" id="GO:0008237">
    <property type="term" value="F:metallopeptidase activity"/>
    <property type="evidence" value="ECO:0007669"/>
    <property type="project" value="UniProtKB-KW"/>
</dbReference>
<evidence type="ECO:0000256" key="5">
    <source>
        <dbReference type="ARBA" id="ARBA00022833"/>
    </source>
</evidence>
<dbReference type="STRING" id="1702221.AALO17_08250"/>
<evidence type="ECO:0000256" key="4">
    <source>
        <dbReference type="ARBA" id="ARBA00022801"/>
    </source>
</evidence>
<evidence type="ECO:0000256" key="2">
    <source>
        <dbReference type="ARBA" id="ARBA00022670"/>
    </source>
</evidence>
<comment type="similarity">
    <text evidence="1 7">Belongs to the UPF0758 family.</text>
</comment>
<keyword evidence="3" id="KW-0479">Metal-binding</keyword>
<evidence type="ECO:0000313" key="10">
    <source>
        <dbReference type="Proteomes" id="UP000069771"/>
    </source>
</evidence>
<dbReference type="Pfam" id="PF20582">
    <property type="entry name" value="UPF0758_N"/>
    <property type="match status" value="1"/>
</dbReference>